<reference evidence="2 3" key="1">
    <citation type="submission" date="2018-06" db="EMBL/GenBank/DDBJ databases">
        <title>Genomic Encyclopedia of Archaeal and Bacterial Type Strains, Phase II (KMG-II): from individual species to whole genera.</title>
        <authorList>
            <person name="Goeker M."/>
        </authorList>
    </citation>
    <scope>NUCLEOTIDE SEQUENCE [LARGE SCALE GENOMIC DNA]</scope>
    <source>
        <strain evidence="2 3">DSM 23857</strain>
    </source>
</reference>
<accession>A0A327R5C0</accession>
<comment type="caution">
    <text evidence="2">The sequence shown here is derived from an EMBL/GenBank/DDBJ whole genome shotgun (WGS) entry which is preliminary data.</text>
</comment>
<keyword evidence="1" id="KW-1133">Transmembrane helix</keyword>
<keyword evidence="1" id="KW-0812">Transmembrane</keyword>
<keyword evidence="1" id="KW-0472">Membrane</keyword>
<dbReference type="EMBL" id="QLLL01000001">
    <property type="protein sequence ID" value="RAJ10894.1"/>
    <property type="molecule type" value="Genomic_DNA"/>
</dbReference>
<sequence length="233" mass="25584">MNPELVTLLLTAITISCLHTVTGPDHYVPFIALSKSRNWNVYKTIGWTVVCGIGHVGSSIVLGLIGIYFGWQLSKLTGIEEVRGGLAAWALFIFGCLYLLYGIIQAIRNRAHKHFDVTAGGDIYVYKHQHGTAVAPRNRVKVTPWIMFIIFVLGPCEPLIPLLMFPAATHAPMNIVLLIGVFLFFTLVVMVGMVLLGYFGFSLLQKSALEKYMHVIGGASITICGLGMLAFGW</sequence>
<organism evidence="2 3">
    <name type="scientific">Chitinophaga skermanii</name>
    <dbReference type="NCBI Taxonomy" id="331697"/>
    <lineage>
        <taxon>Bacteria</taxon>
        <taxon>Pseudomonadati</taxon>
        <taxon>Bacteroidota</taxon>
        <taxon>Chitinophagia</taxon>
        <taxon>Chitinophagales</taxon>
        <taxon>Chitinophagaceae</taxon>
        <taxon>Chitinophaga</taxon>
    </lineage>
</organism>
<dbReference type="OrthoDB" id="9782403at2"/>
<feature type="transmembrane region" description="Helical" evidence="1">
    <location>
        <begin position="212"/>
        <end position="231"/>
    </location>
</feature>
<keyword evidence="3" id="KW-1185">Reference proteome</keyword>
<dbReference type="AlphaFoldDB" id="A0A327R5C0"/>
<gene>
    <name evidence="2" type="ORF">LX64_00501</name>
</gene>
<dbReference type="PANTHER" id="PTHR36394:SF1">
    <property type="entry name" value="OS01G0277700 PROTEIN"/>
    <property type="match status" value="1"/>
</dbReference>
<dbReference type="PANTHER" id="PTHR36394">
    <property type="entry name" value="OS01G0277700 PROTEIN"/>
    <property type="match status" value="1"/>
</dbReference>
<name>A0A327R5C0_9BACT</name>
<feature type="transmembrane region" description="Helical" evidence="1">
    <location>
        <begin position="145"/>
        <end position="163"/>
    </location>
</feature>
<proteinExistence type="predicted"/>
<evidence type="ECO:0008006" key="4">
    <source>
        <dbReference type="Google" id="ProtNLM"/>
    </source>
</evidence>
<feature type="transmembrane region" description="Helical" evidence="1">
    <location>
        <begin position="175"/>
        <end position="200"/>
    </location>
</feature>
<evidence type="ECO:0000313" key="3">
    <source>
        <dbReference type="Proteomes" id="UP000249547"/>
    </source>
</evidence>
<feature type="transmembrane region" description="Helical" evidence="1">
    <location>
        <begin position="83"/>
        <end position="104"/>
    </location>
</feature>
<dbReference type="RefSeq" id="WP_111596013.1">
    <property type="nucleotide sequence ID" value="NZ_QLLL01000001.1"/>
</dbReference>
<dbReference type="Proteomes" id="UP000249547">
    <property type="component" value="Unassembled WGS sequence"/>
</dbReference>
<evidence type="ECO:0000256" key="1">
    <source>
        <dbReference type="SAM" id="Phobius"/>
    </source>
</evidence>
<feature type="transmembrane region" description="Helical" evidence="1">
    <location>
        <begin position="44"/>
        <end position="71"/>
    </location>
</feature>
<protein>
    <recommendedName>
        <fullName evidence="4">Sulfite exporter TauE/SafE</fullName>
    </recommendedName>
</protein>
<evidence type="ECO:0000313" key="2">
    <source>
        <dbReference type="EMBL" id="RAJ10894.1"/>
    </source>
</evidence>